<dbReference type="AlphaFoldDB" id="A0A3P1CPZ3"/>
<keyword evidence="3" id="KW-1185">Reference proteome</keyword>
<feature type="signal peptide" evidence="1">
    <location>
        <begin position="1"/>
        <end position="21"/>
    </location>
</feature>
<reference evidence="2 3" key="1">
    <citation type="submission" date="2018-11" db="EMBL/GenBank/DDBJ databases">
        <authorList>
            <person name="Zhou Z."/>
            <person name="Wang G."/>
        </authorList>
    </citation>
    <scope>NUCLEOTIDE SEQUENCE [LARGE SCALE GENOMIC DNA]</scope>
    <source>
        <strain evidence="2 3">KCTC42998</strain>
    </source>
</reference>
<evidence type="ECO:0000313" key="2">
    <source>
        <dbReference type="EMBL" id="RRB15318.1"/>
    </source>
</evidence>
<dbReference type="Proteomes" id="UP000274271">
    <property type="component" value="Unassembled WGS sequence"/>
</dbReference>
<dbReference type="RefSeq" id="WP_124906922.1">
    <property type="nucleotide sequence ID" value="NZ_RQJP01000002.1"/>
</dbReference>
<proteinExistence type="predicted"/>
<dbReference type="OrthoDB" id="962062at2"/>
<protein>
    <submittedName>
        <fullName evidence="2">Uncharacterized protein</fullName>
    </submittedName>
</protein>
<name>A0A3P1CPZ3_9BACT</name>
<accession>A0A3P1CPZ3</accession>
<comment type="caution">
    <text evidence="2">The sequence shown here is derived from an EMBL/GenBank/DDBJ whole genome shotgun (WGS) entry which is preliminary data.</text>
</comment>
<evidence type="ECO:0000313" key="3">
    <source>
        <dbReference type="Proteomes" id="UP000274271"/>
    </source>
</evidence>
<sequence>MKTLFLLLVMVCLGQSASAIGHPHNLFSAHRKVKQYVPKTRDSQRSDCKLPEPTLVKFVRALAI</sequence>
<gene>
    <name evidence="2" type="ORF">EHT87_12335</name>
</gene>
<organism evidence="2 3">
    <name type="scientific">Larkinella knui</name>
    <dbReference type="NCBI Taxonomy" id="2025310"/>
    <lineage>
        <taxon>Bacteria</taxon>
        <taxon>Pseudomonadati</taxon>
        <taxon>Bacteroidota</taxon>
        <taxon>Cytophagia</taxon>
        <taxon>Cytophagales</taxon>
        <taxon>Spirosomataceae</taxon>
        <taxon>Larkinella</taxon>
    </lineage>
</organism>
<dbReference type="EMBL" id="RQJP01000002">
    <property type="protein sequence ID" value="RRB15318.1"/>
    <property type="molecule type" value="Genomic_DNA"/>
</dbReference>
<feature type="chain" id="PRO_5018281564" evidence="1">
    <location>
        <begin position="22"/>
        <end position="64"/>
    </location>
</feature>
<keyword evidence="1" id="KW-0732">Signal</keyword>
<evidence type="ECO:0000256" key="1">
    <source>
        <dbReference type="SAM" id="SignalP"/>
    </source>
</evidence>